<dbReference type="InterPro" id="IPR011635">
    <property type="entry name" value="CARDB"/>
</dbReference>
<dbReference type="InterPro" id="IPR013783">
    <property type="entry name" value="Ig-like_fold"/>
</dbReference>
<comment type="caution">
    <text evidence="2">The sequence shown here is derived from an EMBL/GenBank/DDBJ whole genome shotgun (WGS) entry which is preliminary data.</text>
</comment>
<accession>A0ABT4QE43</accession>
<dbReference type="Pfam" id="PF25788">
    <property type="entry name" value="Ig_Rha78A_N"/>
    <property type="match status" value="1"/>
</dbReference>
<keyword evidence="3" id="KW-1185">Reference proteome</keyword>
<dbReference type="Pfam" id="PF18911">
    <property type="entry name" value="PKD_4"/>
    <property type="match status" value="1"/>
</dbReference>
<protein>
    <submittedName>
        <fullName evidence="2">PKD domain-containing protein</fullName>
    </submittedName>
</protein>
<dbReference type="Gene3D" id="2.60.120.560">
    <property type="entry name" value="Exo-inulinase, domain 1"/>
    <property type="match status" value="1"/>
</dbReference>
<organism evidence="2 3">
    <name type="scientific">Paenibacillus gyeongsangnamensis</name>
    <dbReference type="NCBI Taxonomy" id="3388067"/>
    <lineage>
        <taxon>Bacteria</taxon>
        <taxon>Bacillati</taxon>
        <taxon>Bacillota</taxon>
        <taxon>Bacilli</taxon>
        <taxon>Bacillales</taxon>
        <taxon>Paenibacillaceae</taxon>
        <taxon>Paenibacillus</taxon>
    </lineage>
</organism>
<dbReference type="Proteomes" id="UP001527882">
    <property type="component" value="Unassembled WGS sequence"/>
</dbReference>
<feature type="domain" description="PKD/Chitinase" evidence="1">
    <location>
        <begin position="2029"/>
        <end position="2119"/>
    </location>
</feature>
<dbReference type="EMBL" id="JAQAGZ010000015">
    <property type="protein sequence ID" value="MCZ8515156.1"/>
    <property type="molecule type" value="Genomic_DNA"/>
</dbReference>
<dbReference type="RefSeq" id="WP_269883681.1">
    <property type="nucleotide sequence ID" value="NZ_JAQAGZ010000015.1"/>
</dbReference>
<evidence type="ECO:0000259" key="1">
    <source>
        <dbReference type="SMART" id="SM00089"/>
    </source>
</evidence>
<name>A0ABT4QE43_9BACL</name>
<dbReference type="InterPro" id="IPR036116">
    <property type="entry name" value="FN3_sf"/>
</dbReference>
<dbReference type="Gene3D" id="2.60.40.10">
    <property type="entry name" value="Immunoglobulins"/>
    <property type="match status" value="4"/>
</dbReference>
<reference evidence="2 3" key="1">
    <citation type="submission" date="2022-12" db="EMBL/GenBank/DDBJ databases">
        <title>Draft genome sequence of Paenibacillus sp. dW9.</title>
        <authorList>
            <person name="Choi E.-W."/>
            <person name="Kim D.-U."/>
        </authorList>
    </citation>
    <scope>NUCLEOTIDE SEQUENCE [LARGE SCALE GENOMIC DNA]</scope>
    <source>
        <strain evidence="3">dW9</strain>
    </source>
</reference>
<evidence type="ECO:0000313" key="3">
    <source>
        <dbReference type="Proteomes" id="UP001527882"/>
    </source>
</evidence>
<dbReference type="InterPro" id="IPR035986">
    <property type="entry name" value="PKD_dom_sf"/>
</dbReference>
<dbReference type="InterPro" id="IPR000601">
    <property type="entry name" value="PKD_dom"/>
</dbReference>
<dbReference type="SMART" id="SM00089">
    <property type="entry name" value="PKD"/>
    <property type="match status" value="1"/>
</dbReference>
<dbReference type="InterPro" id="IPR022409">
    <property type="entry name" value="PKD/Chitinase_dom"/>
</dbReference>
<evidence type="ECO:0000313" key="2">
    <source>
        <dbReference type="EMBL" id="MCZ8515156.1"/>
    </source>
</evidence>
<dbReference type="CDD" id="cd00146">
    <property type="entry name" value="PKD"/>
    <property type="match status" value="1"/>
</dbReference>
<dbReference type="Pfam" id="PF07705">
    <property type="entry name" value="CARDB"/>
    <property type="match status" value="1"/>
</dbReference>
<dbReference type="SUPFAM" id="SSF49299">
    <property type="entry name" value="PKD domain"/>
    <property type="match status" value="1"/>
</dbReference>
<dbReference type="SUPFAM" id="SSF49265">
    <property type="entry name" value="Fibronectin type III"/>
    <property type="match status" value="1"/>
</dbReference>
<sequence>MRKISFLMLFVILYSILSPFIELLPARAARSTSGPIDVYIAYDSTFKDLENGRSASSVSSVDPNRIYANGSYYDLSGTTMNLSDLGIDTSQLESANLKSFDGQQLGNCTPSSCVFGTLNGKPVNVQTDENNDSGYFDWWRNFAGGPHSYWWSYDHRNGETYYFGEDENHNRVYSNPWGDCGPAPCDYPGDFSSILPWDMDMSAYPFHGLDANGVSIQVSSESVASKAATVEATGNQIGPAQNIAMNGNTVTWKQYIGPFKAGGTLLPGGQPGTKGISWAYTNSVQMSGVTYLYPKKWTLTLNYKPSGKPDLVPSSLTASSSCIAAGVPTTFTLKYKNIGVSTPDTFYIDISIDGSSVKTITVNGLSAGAESSSTFEYTFPTSGSKTFLVKMDSTDVIDEGMNKGNNTLSQPVTVQASCGEGGGTVDPPPEGSVNIDADFKIMKDIVEWKENNLFTPTKIEVTGSCSYKEHYFSTYQRSGQPDEAYYQYAPHTNKTGATGMGWPYQSKTSPVTPGRVDVIMVVKTDCDEIKAVTHSFTIKAPPVLPPTLEIAWVDPSVPNTPIYTSIVGLKASLKVMKAEDPNGDPVTKFDWDFPGSNSTWVQNLPGKYGWSRPYSQKQYDNITLETAGAHKVCATATSASGGVSAPACAMITVKGPNPTPIITGGTSVKVYRTLNPPLSSDQSFTDYPGRSIDHSRDEWTNKAGSYSTPGTVTVTLDVLDNTGLKSLAPATHNITVLPDIPPVPDLAYSSTMVRGNPRSFRNTSYSPDGDTIVQYQVTHGYVSQNNGSCSPYEVLDSNDNNDFTFNPTLVGKYCFNVFAKEDYGLTANKVFMVDVVNNAPEATFTVSGDASEPDPPDLVSIPPSQFVGGSWTNTNLDGKRLPSMWRATANGTLSTIPRNPDVINEFYDFAPSMLKNYSTPGYTQPVTATSGQRIVFSPNLHDPRATYTQVRTYLGNGAFIGTQDGCAPFDSSCGSGNGSLLVVNPYFPSVELAFGKTRDLGHTYNELLGEVIVTQSLGTTSHGSHWYNKSSWKRYKASNLQSGNAYVEASGTVELPQTNGDPIYGTPATYSDGSTNAYSSNSGYNGTLGDGGAGIKFLYDWKAVDIKNAKMMHYRTPNNSSLYKTDDLSGIWGPSQWNLGECAKEDFQGNIWCAFNNFVMKLDAETGAPTVVASGFPQIDLMAYYTTYWQPNVTLSMNADKTLAMFNAYYTRNGVVDPFYKKYIDTRTNQQFDAIPPGYNTDFSSTKDDYFRRPTNGFGLFTTTVSCTKYDPDMGYYQSTCDVKVPGDVGAKSQLGGDVCYVVGDDGILCGGLLKSDGTVDPPYFIRYTPDGTQTPTTNEYFTFGQLINYGMTPMQDGEINYSLKFNVLKNDEIPAGMGFRIQDSKNMYRIEAAKNKVRLIKIVNGRKTTLGQSTRPLTEGAWNSYRIKLSGTQIRVYENGTKLFDLNDGTYAQGTFGPFSLAERAEFKGIYTIDYPPSSMYRVNGVAIVDTAVHYETTYYDQENDPAYAPGTQWHYDHTDPWRFLDAGDGKIGVSAVNGHTVSGPVLSFDKVGLYTIKYRLPDDPNPDHRLAYGDTSFQSYSQYSDWYSRNLIVHRRPIVQFTVSQASANSLVTWSNSSYDPDHCDSGLNCQNGYQTNHGIYYEKYYYITPSGNRIIGKLVHPTESGTYTVGKAVGDEYRAWSDFMEQTLNVDCSVCAPNNPPTAVLTFPNGGISNPSPVTLQPTITWNQGDPDPGTVFTVFDLEIRDVNGNCYECVYNRSMNTLNTSWAWSMDMPLQMGGQYQVRVRVSDGEMFSAWSNIGWMITNRPPVAYMSFPYGTQASPTMVSTVRPQFIWSQTDPDPGTTFTYFQLQVANAANAVAMDTGNVWEGTTSTTGYFTPGMDMPTNEPMRVRVQVMDGYAWSGFSPDAWMIINRPPTVALTFPTGTYAAPNVIGTGTPTISWIQGDPDPQVIFTAYQVQVLSEGGAVLADSGKQPQNTTATTGSWIVNTPLPQGRKLQVRAAVWDQYDASSGWSAAGWMYINRPPVAEFDWTPQPAYEGDTITLVNQSSDPDGDPLTYLWQMTGPDGYSRSHTSMNASIEAADTDYHPGNYVVTLTVCDPFGACDTLTKTVPVGDLTVKGFVNHFDDWNKKRRSFNTSMTGDPEAPRPYEMFWAGEGFKLEAQTPIAAEWVQVQMEYTELEAFLGSIDAIVWSGQFVNDKLGTLPDRRYRFTFTAKWPNGHIEKDVVTILVKDAWIDFSNTVRKL</sequence>
<gene>
    <name evidence="2" type="ORF">O9H85_22590</name>
</gene>
<proteinExistence type="predicted"/>